<keyword evidence="3" id="KW-1185">Reference proteome</keyword>
<feature type="signal peptide" evidence="1">
    <location>
        <begin position="1"/>
        <end position="36"/>
    </location>
</feature>
<comment type="caution">
    <text evidence="2">The sequence shown here is derived from an EMBL/GenBank/DDBJ whole genome shotgun (WGS) entry which is preliminary data.</text>
</comment>
<reference evidence="2" key="1">
    <citation type="submission" date="2022-05" db="EMBL/GenBank/DDBJ databases">
        <authorList>
            <person name="Pankratov T."/>
        </authorList>
    </citation>
    <scope>NUCLEOTIDE SEQUENCE</scope>
    <source>
        <strain evidence="2">BP6-180914</strain>
    </source>
</reference>
<gene>
    <name evidence="2" type="ORF">M8523_22325</name>
</gene>
<keyword evidence="1" id="KW-0732">Signal</keyword>
<dbReference type="Proteomes" id="UP001165667">
    <property type="component" value="Unassembled WGS sequence"/>
</dbReference>
<accession>A0AA41YY72</accession>
<sequence length="172" mass="18329">MRKPFPFSRRSLPALVAAPMILGAVTLSALASPASADTSVCPRHDYWRGFAVTADSHSVFGVTTEMTHGGTVVFQVSKTGQFILTNPKWDLTVGNRQPVRMQVGGTDYTAAAIARSPTEVEVVDMAPDTLDLSDTTPVTIDVGNGTVHWTLDLKGFDAAMQDAVKAFMGTSI</sequence>
<organism evidence="2 3">
    <name type="scientific">Lichenifustis flavocetrariae</name>
    <dbReference type="NCBI Taxonomy" id="2949735"/>
    <lineage>
        <taxon>Bacteria</taxon>
        <taxon>Pseudomonadati</taxon>
        <taxon>Pseudomonadota</taxon>
        <taxon>Alphaproteobacteria</taxon>
        <taxon>Hyphomicrobiales</taxon>
        <taxon>Lichenihabitantaceae</taxon>
        <taxon>Lichenifustis</taxon>
    </lineage>
</organism>
<dbReference type="EMBL" id="JAMOIM010000018">
    <property type="protein sequence ID" value="MCW6510754.1"/>
    <property type="molecule type" value="Genomic_DNA"/>
</dbReference>
<dbReference type="RefSeq" id="WP_282587131.1">
    <property type="nucleotide sequence ID" value="NZ_JAMOIM010000018.1"/>
</dbReference>
<dbReference type="AlphaFoldDB" id="A0AA41YY72"/>
<name>A0AA41YY72_9HYPH</name>
<protein>
    <submittedName>
        <fullName evidence="2">Uncharacterized protein</fullName>
    </submittedName>
</protein>
<evidence type="ECO:0000313" key="3">
    <source>
        <dbReference type="Proteomes" id="UP001165667"/>
    </source>
</evidence>
<proteinExistence type="predicted"/>
<feature type="chain" id="PRO_5041460900" evidence="1">
    <location>
        <begin position="37"/>
        <end position="172"/>
    </location>
</feature>
<evidence type="ECO:0000256" key="1">
    <source>
        <dbReference type="SAM" id="SignalP"/>
    </source>
</evidence>
<evidence type="ECO:0000313" key="2">
    <source>
        <dbReference type="EMBL" id="MCW6510754.1"/>
    </source>
</evidence>